<accession>A0A7H0I458</accession>
<sequence length="40" mass="4247">MHLSAVRVDAVHVRDSKVADGPQLTLAPAAWGDFLGFAAR</sequence>
<organism evidence="2 3">
    <name type="scientific">Streptomyces genisteinicus</name>
    <dbReference type="NCBI Taxonomy" id="2768068"/>
    <lineage>
        <taxon>Bacteria</taxon>
        <taxon>Bacillati</taxon>
        <taxon>Actinomycetota</taxon>
        <taxon>Actinomycetes</taxon>
        <taxon>Kitasatosporales</taxon>
        <taxon>Streptomycetaceae</taxon>
        <taxon>Streptomyces</taxon>
    </lineage>
</organism>
<proteinExistence type="predicted"/>
<feature type="domain" description="DUF397" evidence="1">
    <location>
        <begin position="8"/>
        <end position="37"/>
    </location>
</feature>
<reference evidence="2 3" key="1">
    <citation type="submission" date="2020-08" db="EMBL/GenBank/DDBJ databases">
        <title>A novel species.</title>
        <authorList>
            <person name="Gao J."/>
        </authorList>
    </citation>
    <scope>NUCLEOTIDE SEQUENCE [LARGE SCALE GENOMIC DNA]</scope>
    <source>
        <strain evidence="2 3">CRPJ-33</strain>
    </source>
</reference>
<evidence type="ECO:0000259" key="1">
    <source>
        <dbReference type="Pfam" id="PF04149"/>
    </source>
</evidence>
<dbReference type="EMBL" id="CP060825">
    <property type="protein sequence ID" value="QNP67574.1"/>
    <property type="molecule type" value="Genomic_DNA"/>
</dbReference>
<gene>
    <name evidence="2" type="ORF">IAG43_24635</name>
</gene>
<evidence type="ECO:0000313" key="3">
    <source>
        <dbReference type="Proteomes" id="UP000516230"/>
    </source>
</evidence>
<dbReference type="KEGG" id="sgj:IAG43_24635"/>
<name>A0A7H0I458_9ACTN</name>
<protein>
    <submittedName>
        <fullName evidence="2">DUF397 domain-containing protein</fullName>
    </submittedName>
</protein>
<keyword evidence="3" id="KW-1185">Reference proteome</keyword>
<dbReference type="InterPro" id="IPR007278">
    <property type="entry name" value="DUF397"/>
</dbReference>
<dbReference type="AlphaFoldDB" id="A0A7H0I458"/>
<dbReference type="Pfam" id="PF04149">
    <property type="entry name" value="DUF397"/>
    <property type="match status" value="1"/>
</dbReference>
<evidence type="ECO:0000313" key="2">
    <source>
        <dbReference type="EMBL" id="QNP67574.1"/>
    </source>
</evidence>
<dbReference type="Proteomes" id="UP000516230">
    <property type="component" value="Chromosome"/>
</dbReference>